<gene>
    <name evidence="2" type="ORF">POF45_03885</name>
</gene>
<comment type="caution">
    <text evidence="2">The sequence shown here is derived from an EMBL/GenBank/DDBJ whole genome shotgun (WGS) entry which is preliminary data.</text>
</comment>
<dbReference type="CDD" id="cd00077">
    <property type="entry name" value="HDc"/>
    <property type="match status" value="1"/>
</dbReference>
<keyword evidence="3" id="KW-1185">Reference proteome</keyword>
<dbReference type="InterPro" id="IPR037522">
    <property type="entry name" value="HD_GYP_dom"/>
</dbReference>
<protein>
    <submittedName>
        <fullName evidence="2">HD-GYP domain-containing protein</fullName>
    </submittedName>
</protein>
<name>A0ABT6QI60_9PSED</name>
<dbReference type="PROSITE" id="PS51832">
    <property type="entry name" value="HD_GYP"/>
    <property type="match status" value="1"/>
</dbReference>
<dbReference type="RefSeq" id="WP_259503199.1">
    <property type="nucleotide sequence ID" value="NZ_JARBWL010000001.1"/>
</dbReference>
<dbReference type="Pfam" id="PF11871">
    <property type="entry name" value="DUF3391"/>
    <property type="match status" value="1"/>
</dbReference>
<dbReference type="SUPFAM" id="SSF109604">
    <property type="entry name" value="HD-domain/PDEase-like"/>
    <property type="match status" value="1"/>
</dbReference>
<evidence type="ECO:0000313" key="3">
    <source>
        <dbReference type="Proteomes" id="UP001159100"/>
    </source>
</evidence>
<dbReference type="Gene3D" id="1.10.3210.10">
    <property type="entry name" value="Hypothetical protein af1432"/>
    <property type="match status" value="1"/>
</dbReference>
<dbReference type="Proteomes" id="UP001159100">
    <property type="component" value="Unassembled WGS sequence"/>
</dbReference>
<dbReference type="InterPro" id="IPR003607">
    <property type="entry name" value="HD/PDEase_dom"/>
</dbReference>
<dbReference type="Pfam" id="PF13487">
    <property type="entry name" value="HD_5"/>
    <property type="match status" value="1"/>
</dbReference>
<evidence type="ECO:0000313" key="2">
    <source>
        <dbReference type="EMBL" id="MDI2590574.1"/>
    </source>
</evidence>
<sequence length="408" mass="45396">MLKRIPPPDIRLGMYIHKLDGSWISHGFWRSSFKLERQEDLQQLRGSTLSAIWIDTEKGLDVQLAAPRPDAARVSPALPVRSSRSPRTEMKVEMTRALKLCARSKAAVIEMFSDLRMGRAVELTQVVSLVDEICASVLRHPNALISLARLKKADEYTYMHSVAVCGLMISLAHQLDFSPDMVHEAGMAGLFHDVGKMAISEQILNKAGALSDEEFDIVRSHPEEGGKMLIGSRHVSALVLDVCLHHHEKCDGSGYPHHLVQDQISLFAQMSAVCDVYDAVTSDRPYKKAWGPAEAIQRMAEWKGHFDERVFQAFVRCVGIYPVGTLVRLQSGRIGVVVEQHEKSLLTPVVKVFFSARSRLPIIQTIVNLADAGMDDKIAGRETADAWGLKGVDELWSGLAQQKKSHFD</sequence>
<evidence type="ECO:0000259" key="1">
    <source>
        <dbReference type="PROSITE" id="PS51832"/>
    </source>
</evidence>
<accession>A0ABT6QI60</accession>
<reference evidence="2 3" key="1">
    <citation type="submission" date="2023-02" db="EMBL/GenBank/DDBJ databases">
        <title>Pseudomonas chrutzelriedensis sp. nov., a potently antifungal strain isolated from moss.</title>
        <authorList>
            <person name="Schnyder A."/>
            <person name="Kalawong R."/>
            <person name="Eberl L."/>
            <person name="Agnoli K."/>
        </authorList>
    </citation>
    <scope>NUCLEOTIDE SEQUENCE [LARGE SCALE GENOMIC DNA]</scope>
    <source>
        <strain evidence="2 3">681</strain>
    </source>
</reference>
<feature type="domain" description="HD-GYP" evidence="1">
    <location>
        <begin position="133"/>
        <end position="330"/>
    </location>
</feature>
<dbReference type="SMART" id="SM00471">
    <property type="entry name" value="HDc"/>
    <property type="match status" value="1"/>
</dbReference>
<dbReference type="PANTHER" id="PTHR43155">
    <property type="entry name" value="CYCLIC DI-GMP PHOSPHODIESTERASE PA4108-RELATED"/>
    <property type="match status" value="1"/>
</dbReference>
<dbReference type="PANTHER" id="PTHR43155:SF2">
    <property type="entry name" value="CYCLIC DI-GMP PHOSPHODIESTERASE PA4108"/>
    <property type="match status" value="1"/>
</dbReference>
<dbReference type="EMBL" id="JARBWL010000001">
    <property type="protein sequence ID" value="MDI2590574.1"/>
    <property type="molecule type" value="Genomic_DNA"/>
</dbReference>
<dbReference type="InterPro" id="IPR021812">
    <property type="entry name" value="DUF3391"/>
</dbReference>
<proteinExistence type="predicted"/>
<organism evidence="2 3">
    <name type="scientific">Pseudomonas fungipugnans</name>
    <dbReference type="NCBI Taxonomy" id="3024217"/>
    <lineage>
        <taxon>Bacteria</taxon>
        <taxon>Pseudomonadati</taxon>
        <taxon>Pseudomonadota</taxon>
        <taxon>Gammaproteobacteria</taxon>
        <taxon>Pseudomonadales</taxon>
        <taxon>Pseudomonadaceae</taxon>
        <taxon>Pseudomonas</taxon>
    </lineage>
</organism>